<dbReference type="EMBL" id="PP179325">
    <property type="protein sequence ID" value="XAI70564.1"/>
    <property type="molecule type" value="Genomic_DNA"/>
</dbReference>
<protein>
    <submittedName>
        <fullName evidence="1">Uncharacterized protein</fullName>
    </submittedName>
</protein>
<evidence type="ECO:0000313" key="1">
    <source>
        <dbReference type="EMBL" id="XAI70564.1"/>
    </source>
</evidence>
<proteinExistence type="predicted"/>
<name>A0AAU6W2Z9_9VIRU</name>
<gene>
    <name evidence="1" type="ORF">Touem01_00035</name>
</gene>
<sequence>MSILKFSKIAVAMGEGDVITGMAVDSFGVGHFVFMSAPDDKKHQLGENAPELEGKISVEDADVDILFANLAALDHVVERLSVLRVAMVEGGAE</sequence>
<accession>A0AAU6W2Z9</accession>
<organism evidence="1">
    <name type="scientific">Pseudomonas phage Touem01</name>
    <dbReference type="NCBI Taxonomy" id="3138548"/>
    <lineage>
        <taxon>Viruses</taxon>
    </lineage>
</organism>
<reference evidence="1" key="1">
    <citation type="journal article" date="2024" name="J. Gen. Virol.">
        <title>Novel phages of Pseudomonas syringae unveil numerous potential auxiliary metabolic genes.</title>
        <authorList>
            <person name="Feltin C."/>
            <person name="Garneau J.R."/>
            <person name="Morris C.E."/>
            <person name="Berard A."/>
            <person name="Torres-Barcelo C."/>
        </authorList>
    </citation>
    <scope>NUCLEOTIDE SEQUENCE</scope>
</reference>